<gene>
    <name evidence="3" type="ORF">O6P43_006484</name>
</gene>
<evidence type="ECO:0000256" key="1">
    <source>
        <dbReference type="ARBA" id="ARBA00010975"/>
    </source>
</evidence>
<accession>A0AAD7VIE5</accession>
<dbReference type="Proteomes" id="UP001163823">
    <property type="component" value="Chromosome 3"/>
</dbReference>
<feature type="region of interest" description="Disordered" evidence="2">
    <location>
        <begin position="1"/>
        <end position="22"/>
    </location>
</feature>
<dbReference type="KEGG" id="qsa:O6P43_006484"/>
<name>A0AAD7VIE5_QUISA</name>
<sequence length="110" mass="12366">MAITEEEKVIAHESRKVKEAKAKMEIHEDIAQHAAEKLNTNHSHLYGHHEPHLSGTHHSQPEVGQHVPVVGTQGSWDSSPHGWSYCSNVSRRASPYEEQTRVDLDSICLI</sequence>
<organism evidence="3 4">
    <name type="scientific">Quillaja saponaria</name>
    <name type="common">Soap bark tree</name>
    <dbReference type="NCBI Taxonomy" id="32244"/>
    <lineage>
        <taxon>Eukaryota</taxon>
        <taxon>Viridiplantae</taxon>
        <taxon>Streptophyta</taxon>
        <taxon>Embryophyta</taxon>
        <taxon>Tracheophyta</taxon>
        <taxon>Spermatophyta</taxon>
        <taxon>Magnoliopsida</taxon>
        <taxon>eudicotyledons</taxon>
        <taxon>Gunneridae</taxon>
        <taxon>Pentapetalae</taxon>
        <taxon>rosids</taxon>
        <taxon>fabids</taxon>
        <taxon>Fabales</taxon>
        <taxon>Quillajaceae</taxon>
        <taxon>Quillaja</taxon>
    </lineage>
</organism>
<comment type="similarity">
    <text evidence="1">Belongs to the LEA type 1 family.</text>
</comment>
<dbReference type="AlphaFoldDB" id="A0AAD7VIE5"/>
<dbReference type="EMBL" id="JARAOO010000003">
    <property type="protein sequence ID" value="KAJ7976749.1"/>
    <property type="molecule type" value="Genomic_DNA"/>
</dbReference>
<evidence type="ECO:0000313" key="4">
    <source>
        <dbReference type="Proteomes" id="UP001163823"/>
    </source>
</evidence>
<evidence type="ECO:0000256" key="2">
    <source>
        <dbReference type="SAM" id="MobiDB-lite"/>
    </source>
</evidence>
<keyword evidence="4" id="KW-1185">Reference proteome</keyword>
<evidence type="ECO:0000313" key="3">
    <source>
        <dbReference type="EMBL" id="KAJ7976749.1"/>
    </source>
</evidence>
<proteinExistence type="inferred from homology"/>
<feature type="region of interest" description="Disordered" evidence="2">
    <location>
        <begin position="44"/>
        <end position="79"/>
    </location>
</feature>
<protein>
    <submittedName>
        <fullName evidence="3">Seed maturation protein</fullName>
    </submittedName>
</protein>
<dbReference type="GO" id="GO:0009793">
    <property type="term" value="P:embryo development ending in seed dormancy"/>
    <property type="evidence" value="ECO:0007669"/>
    <property type="project" value="InterPro"/>
</dbReference>
<dbReference type="Pfam" id="PF03760">
    <property type="entry name" value="LEA_1"/>
    <property type="match status" value="1"/>
</dbReference>
<comment type="caution">
    <text evidence="3">The sequence shown here is derived from an EMBL/GenBank/DDBJ whole genome shotgun (WGS) entry which is preliminary data.</text>
</comment>
<reference evidence="3" key="1">
    <citation type="journal article" date="2023" name="Science">
        <title>Elucidation of the pathway for biosynthesis of saponin adjuvants from the soapbark tree.</title>
        <authorList>
            <person name="Reed J."/>
            <person name="Orme A."/>
            <person name="El-Demerdash A."/>
            <person name="Owen C."/>
            <person name="Martin L.B.B."/>
            <person name="Misra R.C."/>
            <person name="Kikuchi S."/>
            <person name="Rejzek M."/>
            <person name="Martin A.C."/>
            <person name="Harkess A."/>
            <person name="Leebens-Mack J."/>
            <person name="Louveau T."/>
            <person name="Stephenson M.J."/>
            <person name="Osbourn A."/>
        </authorList>
    </citation>
    <scope>NUCLEOTIDE SEQUENCE</scope>
    <source>
        <strain evidence="3">S10</strain>
    </source>
</reference>
<dbReference type="InterPro" id="IPR005513">
    <property type="entry name" value="LEA_1"/>
</dbReference>